<comment type="catalytic activity">
    <reaction evidence="6">
        <text>cytidine(1402) in 16S rRNA + S-adenosyl-L-methionine = N(4)-methylcytidine(1402) in 16S rRNA + S-adenosyl-L-homocysteine + H(+)</text>
        <dbReference type="Rhea" id="RHEA:42928"/>
        <dbReference type="Rhea" id="RHEA-COMP:10286"/>
        <dbReference type="Rhea" id="RHEA-COMP:10287"/>
        <dbReference type="ChEBI" id="CHEBI:15378"/>
        <dbReference type="ChEBI" id="CHEBI:57856"/>
        <dbReference type="ChEBI" id="CHEBI:59789"/>
        <dbReference type="ChEBI" id="CHEBI:74506"/>
        <dbReference type="ChEBI" id="CHEBI:82748"/>
        <dbReference type="EC" id="2.1.1.199"/>
    </reaction>
</comment>
<dbReference type="Pfam" id="PF01795">
    <property type="entry name" value="Methyltransf_5"/>
    <property type="match status" value="1"/>
</dbReference>
<evidence type="ECO:0000256" key="3">
    <source>
        <dbReference type="ARBA" id="ARBA00022603"/>
    </source>
</evidence>
<comment type="similarity">
    <text evidence="1 6">Belongs to the methyltransferase superfamily. RsmH family.</text>
</comment>
<dbReference type="InterPro" id="IPR023397">
    <property type="entry name" value="SAM-dep_MeTrfase_MraW_recog"/>
</dbReference>
<keyword evidence="2 6" id="KW-0698">rRNA processing</keyword>
<comment type="caution">
    <text evidence="7">The sequence shown here is derived from an EMBL/GenBank/DDBJ whole genome shotgun (WGS) entry which is preliminary data.</text>
</comment>
<comment type="function">
    <text evidence="6">Specifically methylates the N4 position of cytidine in position 1402 (C1402) of 16S rRNA.</text>
</comment>
<feature type="binding site" evidence="6">
    <location>
        <position position="110"/>
    </location>
    <ligand>
        <name>S-adenosyl-L-methionine</name>
        <dbReference type="ChEBI" id="CHEBI:59789"/>
    </ligand>
</feature>
<comment type="subcellular location">
    <subcellularLocation>
        <location evidence="6">Cytoplasm</location>
    </subcellularLocation>
</comment>
<dbReference type="SUPFAM" id="SSF53335">
    <property type="entry name" value="S-adenosyl-L-methionine-dependent methyltransferases"/>
    <property type="match status" value="1"/>
</dbReference>
<proteinExistence type="inferred from homology"/>
<feature type="binding site" evidence="6">
    <location>
        <position position="55"/>
    </location>
    <ligand>
        <name>S-adenosyl-L-methionine</name>
        <dbReference type="ChEBI" id="CHEBI:59789"/>
    </ligand>
</feature>
<dbReference type="PANTHER" id="PTHR11265:SF0">
    <property type="entry name" value="12S RRNA N4-METHYLCYTIDINE METHYLTRANSFERASE"/>
    <property type="match status" value="1"/>
</dbReference>
<dbReference type="GO" id="GO:0070475">
    <property type="term" value="P:rRNA base methylation"/>
    <property type="evidence" value="ECO:0007669"/>
    <property type="project" value="UniProtKB-UniRule"/>
</dbReference>
<protein>
    <recommendedName>
        <fullName evidence="6">Ribosomal RNA small subunit methyltransferase H</fullName>
        <ecNumber evidence="6">2.1.1.199</ecNumber>
    </recommendedName>
    <alternativeName>
        <fullName evidence="6">16S rRNA m(4)C1402 methyltransferase</fullName>
    </alternativeName>
    <alternativeName>
        <fullName evidence="6">rRNA (cytosine-N(4)-)-methyltransferase RsmH</fullName>
    </alternativeName>
</protein>
<dbReference type="HAMAP" id="MF_01007">
    <property type="entry name" value="16SrRNA_methyltr_H"/>
    <property type="match status" value="1"/>
</dbReference>
<dbReference type="PIRSF" id="PIRSF004486">
    <property type="entry name" value="MraW"/>
    <property type="match status" value="1"/>
</dbReference>
<dbReference type="GO" id="GO:0071424">
    <property type="term" value="F:rRNA (cytosine-N4-)-methyltransferase activity"/>
    <property type="evidence" value="ECO:0007669"/>
    <property type="project" value="UniProtKB-UniRule"/>
</dbReference>
<evidence type="ECO:0000313" key="7">
    <source>
        <dbReference type="EMBL" id="OGH68097.1"/>
    </source>
</evidence>
<name>A0A1F6M8Y4_9BACT</name>
<dbReference type="InterPro" id="IPR029063">
    <property type="entry name" value="SAM-dependent_MTases_sf"/>
</dbReference>
<dbReference type="Gene3D" id="3.40.50.150">
    <property type="entry name" value="Vaccinia Virus protein VP39"/>
    <property type="match status" value="1"/>
</dbReference>
<dbReference type="EC" id="2.1.1.199" evidence="6"/>
<feature type="binding site" evidence="6">
    <location>
        <position position="82"/>
    </location>
    <ligand>
        <name>S-adenosyl-L-methionine</name>
        <dbReference type="ChEBI" id="CHEBI:59789"/>
    </ligand>
</feature>
<dbReference type="GO" id="GO:0005737">
    <property type="term" value="C:cytoplasm"/>
    <property type="evidence" value="ECO:0007669"/>
    <property type="project" value="UniProtKB-SubCell"/>
</dbReference>
<reference evidence="7 8" key="1">
    <citation type="journal article" date="2016" name="Nat. Commun.">
        <title>Thousands of microbial genomes shed light on interconnected biogeochemical processes in an aquifer system.</title>
        <authorList>
            <person name="Anantharaman K."/>
            <person name="Brown C.T."/>
            <person name="Hug L.A."/>
            <person name="Sharon I."/>
            <person name="Castelle C.J."/>
            <person name="Probst A.J."/>
            <person name="Thomas B.C."/>
            <person name="Singh A."/>
            <person name="Wilkins M.J."/>
            <person name="Karaoz U."/>
            <person name="Brodie E.L."/>
            <person name="Williams K.H."/>
            <person name="Hubbard S.S."/>
            <person name="Banfield J.F."/>
        </authorList>
    </citation>
    <scope>NUCLEOTIDE SEQUENCE [LARGE SCALE GENOMIC DNA]</scope>
</reference>
<sequence length="293" mass="32801">MEPISFHRPVLLGEVREWLSVRPGMVVVDGTLGDGGHSELLCELVGPTGLVIGIDRDPEAIPLVEQRLTRFSDRFLAVNGNFKDLPELVATHTVRPIDRVLLDLGWSTTQFVTRGRGFSFMTNEQLDMRFNPSENTESAGDIVNTASLRELIRIFRLYGEERRAEQIAEAIVAAREREPITTTQQLANIVVSVAPRVGAIHPATQVFQALRIAVNDELAALREALNTITTAIPHNARVAIITFHSLEDRIVKRFISTRTDVKAITKKPIIPTEDEIRDNPRSRSSKLRIFEKV</sequence>
<keyword evidence="4 6" id="KW-0808">Transferase</keyword>
<dbReference type="AlphaFoldDB" id="A0A1F6M8Y4"/>
<organism evidence="7 8">
    <name type="scientific">Candidatus Magasanikbacteria bacterium RIFCSPHIGHO2_02_FULL_50_9b</name>
    <dbReference type="NCBI Taxonomy" id="1798682"/>
    <lineage>
        <taxon>Bacteria</taxon>
        <taxon>Candidatus Magasanikiibacteriota</taxon>
    </lineage>
</organism>
<feature type="binding site" evidence="6">
    <location>
        <position position="103"/>
    </location>
    <ligand>
        <name>S-adenosyl-L-methionine</name>
        <dbReference type="ChEBI" id="CHEBI:59789"/>
    </ligand>
</feature>
<dbReference type="Gene3D" id="1.10.150.170">
    <property type="entry name" value="Putative methyltransferase TM0872, insert domain"/>
    <property type="match status" value="1"/>
</dbReference>
<dbReference type="SUPFAM" id="SSF81799">
    <property type="entry name" value="Putative methyltransferase TM0872, insert domain"/>
    <property type="match status" value="1"/>
</dbReference>
<gene>
    <name evidence="6" type="primary">rsmH</name>
    <name evidence="7" type="ORF">A3C15_02305</name>
</gene>
<dbReference type="InterPro" id="IPR002903">
    <property type="entry name" value="RsmH"/>
</dbReference>
<evidence type="ECO:0000313" key="8">
    <source>
        <dbReference type="Proteomes" id="UP000176532"/>
    </source>
</evidence>
<evidence type="ECO:0000256" key="2">
    <source>
        <dbReference type="ARBA" id="ARBA00022552"/>
    </source>
</evidence>
<feature type="binding site" evidence="6">
    <location>
        <begin position="35"/>
        <end position="37"/>
    </location>
    <ligand>
        <name>S-adenosyl-L-methionine</name>
        <dbReference type="ChEBI" id="CHEBI:59789"/>
    </ligand>
</feature>
<keyword evidence="3 6" id="KW-0489">Methyltransferase</keyword>
<evidence type="ECO:0000256" key="4">
    <source>
        <dbReference type="ARBA" id="ARBA00022679"/>
    </source>
</evidence>
<accession>A0A1F6M8Y4</accession>
<evidence type="ECO:0000256" key="1">
    <source>
        <dbReference type="ARBA" id="ARBA00010396"/>
    </source>
</evidence>
<evidence type="ECO:0000256" key="5">
    <source>
        <dbReference type="ARBA" id="ARBA00022691"/>
    </source>
</evidence>
<dbReference type="STRING" id="1798682.A3C15_02305"/>
<dbReference type="NCBIfam" id="TIGR00006">
    <property type="entry name" value="16S rRNA (cytosine(1402)-N(4))-methyltransferase RsmH"/>
    <property type="match status" value="1"/>
</dbReference>
<dbReference type="PANTHER" id="PTHR11265">
    <property type="entry name" value="S-ADENOSYL-METHYLTRANSFERASE MRAW"/>
    <property type="match status" value="1"/>
</dbReference>
<evidence type="ECO:0000256" key="6">
    <source>
        <dbReference type="HAMAP-Rule" id="MF_01007"/>
    </source>
</evidence>
<keyword evidence="5 6" id="KW-0949">S-adenosyl-L-methionine</keyword>
<keyword evidence="6" id="KW-0963">Cytoplasm</keyword>
<dbReference type="Proteomes" id="UP000176532">
    <property type="component" value="Unassembled WGS sequence"/>
</dbReference>
<dbReference type="EMBL" id="MFQD01000013">
    <property type="protein sequence ID" value="OGH68097.1"/>
    <property type="molecule type" value="Genomic_DNA"/>
</dbReference>